<dbReference type="AlphaFoldDB" id="A0A3E0U299"/>
<proteinExistence type="predicted"/>
<dbReference type="CDD" id="cd00038">
    <property type="entry name" value="CAP_ED"/>
    <property type="match status" value="1"/>
</dbReference>
<dbReference type="GO" id="GO:0003700">
    <property type="term" value="F:DNA-binding transcription factor activity"/>
    <property type="evidence" value="ECO:0007669"/>
    <property type="project" value="TreeGrafter"/>
</dbReference>
<keyword evidence="3" id="KW-1185">Reference proteome</keyword>
<dbReference type="Pfam" id="PF00027">
    <property type="entry name" value="cNMP_binding"/>
    <property type="match status" value="1"/>
</dbReference>
<dbReference type="InterPro" id="IPR050397">
    <property type="entry name" value="Env_Response_Regulators"/>
</dbReference>
<dbReference type="EMBL" id="QUOT01000001">
    <property type="protein sequence ID" value="REL30693.1"/>
    <property type="molecule type" value="Genomic_DNA"/>
</dbReference>
<dbReference type="PANTHER" id="PTHR24567">
    <property type="entry name" value="CRP FAMILY TRANSCRIPTIONAL REGULATORY PROTEIN"/>
    <property type="match status" value="1"/>
</dbReference>
<dbReference type="InterPro" id="IPR018490">
    <property type="entry name" value="cNMP-bd_dom_sf"/>
</dbReference>
<dbReference type="InterPro" id="IPR014710">
    <property type="entry name" value="RmlC-like_jellyroll"/>
</dbReference>
<evidence type="ECO:0000313" key="3">
    <source>
        <dbReference type="Proteomes" id="UP000256899"/>
    </source>
</evidence>
<reference evidence="3" key="1">
    <citation type="submission" date="2018-08" db="EMBL/GenBank/DDBJ databases">
        <title>Thalassotalea euphylliae genome.</title>
        <authorList>
            <person name="Summers S."/>
            <person name="Rice S.A."/>
            <person name="Freckelton M.L."/>
            <person name="Nedved B.T."/>
            <person name="Hadfield M.G."/>
        </authorList>
    </citation>
    <scope>NUCLEOTIDE SEQUENCE [LARGE SCALE GENOMIC DNA]</scope>
    <source>
        <strain evidence="3">H3</strain>
    </source>
</reference>
<dbReference type="GO" id="GO:0005829">
    <property type="term" value="C:cytosol"/>
    <property type="evidence" value="ECO:0007669"/>
    <property type="project" value="TreeGrafter"/>
</dbReference>
<comment type="caution">
    <text evidence="2">The sequence shown here is derived from an EMBL/GenBank/DDBJ whole genome shotgun (WGS) entry which is preliminary data.</text>
</comment>
<name>A0A3E0U299_9GAMM</name>
<dbReference type="Proteomes" id="UP000256899">
    <property type="component" value="Unassembled WGS sequence"/>
</dbReference>
<evidence type="ECO:0000313" key="2">
    <source>
        <dbReference type="EMBL" id="REL30693.1"/>
    </source>
</evidence>
<dbReference type="PANTHER" id="PTHR24567:SF76">
    <property type="entry name" value="CYCLIC NUCLEOTIDE-BINDING DOMAIN PROTEIN"/>
    <property type="match status" value="1"/>
</dbReference>
<protein>
    <submittedName>
        <fullName evidence="2">Crp/Fnr family transcriptional regulator</fullName>
    </submittedName>
</protein>
<gene>
    <name evidence="2" type="ORF">DXX94_08180</name>
</gene>
<dbReference type="Gene3D" id="2.60.120.10">
    <property type="entry name" value="Jelly Rolls"/>
    <property type="match status" value="1"/>
</dbReference>
<organism evidence="2 3">
    <name type="scientific">Thalassotalea euphylliae</name>
    <dbReference type="NCBI Taxonomy" id="1655234"/>
    <lineage>
        <taxon>Bacteria</taxon>
        <taxon>Pseudomonadati</taxon>
        <taxon>Pseudomonadota</taxon>
        <taxon>Gammaproteobacteria</taxon>
        <taxon>Alteromonadales</taxon>
        <taxon>Colwelliaceae</taxon>
        <taxon>Thalassotalea</taxon>
    </lineage>
</organism>
<dbReference type="RefSeq" id="WP_116015089.1">
    <property type="nucleotide sequence ID" value="NZ_QUOT01000001.1"/>
</dbReference>
<sequence>MPYQALKQLLSPIVTMDDSLWDAWYAITKPVTIAAGEQVLSAGEKQTHFYIIKQGVVRFFYISPDGKEWNKAFFKEGDPIGSLSAYLTDSRSQFTVEAIEPCTLYKIAIDDFNRLIKAHPKIMGFLNNLTIKLFTRNEQREGILLTGNAEERYQWLMANEAWLIDRQIPQYHIASYLSMDAVSLSRLKRKNSAN</sequence>
<accession>A0A3E0U299</accession>
<evidence type="ECO:0000259" key="1">
    <source>
        <dbReference type="PROSITE" id="PS50042"/>
    </source>
</evidence>
<dbReference type="PROSITE" id="PS50042">
    <property type="entry name" value="CNMP_BINDING_3"/>
    <property type="match status" value="1"/>
</dbReference>
<dbReference type="InterPro" id="IPR000595">
    <property type="entry name" value="cNMP-bd_dom"/>
</dbReference>
<dbReference type="SMART" id="SM00100">
    <property type="entry name" value="cNMP"/>
    <property type="match status" value="1"/>
</dbReference>
<dbReference type="SUPFAM" id="SSF51206">
    <property type="entry name" value="cAMP-binding domain-like"/>
    <property type="match status" value="1"/>
</dbReference>
<feature type="domain" description="Cyclic nucleotide-binding" evidence="1">
    <location>
        <begin position="18"/>
        <end position="116"/>
    </location>
</feature>